<reference evidence="1 2" key="1">
    <citation type="submission" date="2014-01" db="EMBL/GenBank/DDBJ databases">
        <title>Full genme sequencing of cellulolytic bacterium Gynuella sunshinyii YC6258T gen. nov., sp. nov.</title>
        <authorList>
            <person name="Khan H."/>
            <person name="Chung E.J."/>
            <person name="Chung Y.R."/>
        </authorList>
    </citation>
    <scope>NUCLEOTIDE SEQUENCE [LARGE SCALE GENOMIC DNA]</scope>
    <source>
        <strain evidence="1 2">YC6258</strain>
    </source>
</reference>
<proteinExistence type="predicted"/>
<dbReference type="HOGENOM" id="CLU_188129_0_0_6"/>
<evidence type="ECO:0000313" key="2">
    <source>
        <dbReference type="Proteomes" id="UP000032266"/>
    </source>
</evidence>
<evidence type="ECO:0000313" key="1">
    <source>
        <dbReference type="EMBL" id="AJQ93039.1"/>
    </source>
</evidence>
<accession>A0A0C5VRZ2</accession>
<protein>
    <submittedName>
        <fullName evidence="1">Uncharacterized protein</fullName>
    </submittedName>
</protein>
<dbReference type="STRING" id="1445510.YC6258_00989"/>
<sequence>MIAFKKPSLKQKAQGKTLCKNGFHKWEIWQKKQFDVKSGKLVTVMQCKRCGIKETRLA</sequence>
<organism evidence="1 2">
    <name type="scientific">Gynuella sunshinyii YC6258</name>
    <dbReference type="NCBI Taxonomy" id="1445510"/>
    <lineage>
        <taxon>Bacteria</taxon>
        <taxon>Pseudomonadati</taxon>
        <taxon>Pseudomonadota</taxon>
        <taxon>Gammaproteobacteria</taxon>
        <taxon>Oceanospirillales</taxon>
        <taxon>Saccharospirillaceae</taxon>
        <taxon>Gynuella</taxon>
    </lineage>
</organism>
<dbReference type="KEGG" id="gsn:YC6258_00989"/>
<name>A0A0C5VRZ2_9GAMM</name>
<keyword evidence="2" id="KW-1185">Reference proteome</keyword>
<dbReference type="EMBL" id="CP007142">
    <property type="protein sequence ID" value="AJQ93039.1"/>
    <property type="molecule type" value="Genomic_DNA"/>
</dbReference>
<gene>
    <name evidence="1" type="ORF">YC6258_00989</name>
</gene>
<dbReference type="AlphaFoldDB" id="A0A0C5VRZ2"/>
<dbReference type="Proteomes" id="UP000032266">
    <property type="component" value="Chromosome"/>
</dbReference>